<dbReference type="OrthoDB" id="10264655at2759"/>
<reference evidence="4 5" key="1">
    <citation type="journal article" date="2018" name="Plant J.">
        <title>Genome sequences of Chlorella sorokiniana UTEX 1602 and Micractinium conductrix SAG 241.80: implications to maltose excretion by a green alga.</title>
        <authorList>
            <person name="Arriola M.B."/>
            <person name="Velmurugan N."/>
            <person name="Zhang Y."/>
            <person name="Plunkett M.H."/>
            <person name="Hondzo H."/>
            <person name="Barney B.M."/>
        </authorList>
    </citation>
    <scope>NUCLEOTIDE SEQUENCE [LARGE SCALE GENOMIC DNA]</scope>
    <source>
        <strain evidence="5">UTEX 1602</strain>
    </source>
</reference>
<keyword evidence="1" id="KW-0195">Cyclin</keyword>
<dbReference type="STRING" id="3076.A0A2P6TIY5"/>
<dbReference type="InterPro" id="IPR043198">
    <property type="entry name" value="Cyclin/Ssn8"/>
</dbReference>
<dbReference type="GO" id="GO:0006357">
    <property type="term" value="P:regulation of transcription by RNA polymerase II"/>
    <property type="evidence" value="ECO:0007669"/>
    <property type="project" value="InterPro"/>
</dbReference>
<evidence type="ECO:0000259" key="3">
    <source>
        <dbReference type="SMART" id="SM00385"/>
    </source>
</evidence>
<dbReference type="InterPro" id="IPR013763">
    <property type="entry name" value="Cyclin-like_dom"/>
</dbReference>
<evidence type="ECO:0000256" key="1">
    <source>
        <dbReference type="RuleBase" id="RU000383"/>
    </source>
</evidence>
<gene>
    <name evidence="4" type="ORF">C2E21_7039</name>
</gene>
<feature type="compositionally biased region" description="Pro residues" evidence="2">
    <location>
        <begin position="264"/>
        <end position="274"/>
    </location>
</feature>
<evidence type="ECO:0000256" key="2">
    <source>
        <dbReference type="SAM" id="MobiDB-lite"/>
    </source>
</evidence>
<evidence type="ECO:0000313" key="5">
    <source>
        <dbReference type="Proteomes" id="UP000239899"/>
    </source>
</evidence>
<feature type="domain" description="Cyclin-like" evidence="3">
    <location>
        <begin position="164"/>
        <end position="257"/>
    </location>
</feature>
<dbReference type="Gene3D" id="1.10.472.10">
    <property type="entry name" value="Cyclin-like"/>
    <property type="match status" value="2"/>
</dbReference>
<dbReference type="GO" id="GO:0016538">
    <property type="term" value="F:cyclin-dependent protein serine/threonine kinase regulator activity"/>
    <property type="evidence" value="ECO:0007669"/>
    <property type="project" value="InterPro"/>
</dbReference>
<comment type="similarity">
    <text evidence="1">Belongs to the cyclin family.</text>
</comment>
<dbReference type="Proteomes" id="UP000239899">
    <property type="component" value="Unassembled WGS sequence"/>
</dbReference>
<keyword evidence="5" id="KW-1185">Reference proteome</keyword>
<name>A0A2P6TIY5_CHLSO</name>
<feature type="domain" description="Cyclin-like" evidence="3">
    <location>
        <begin position="41"/>
        <end position="151"/>
    </location>
</feature>
<dbReference type="SMART" id="SM00385">
    <property type="entry name" value="CYCLIN"/>
    <property type="match status" value="2"/>
</dbReference>
<evidence type="ECO:0000313" key="4">
    <source>
        <dbReference type="EMBL" id="PRW39203.1"/>
    </source>
</evidence>
<proteinExistence type="inferred from homology"/>
<accession>A0A2P6TIY5</accession>
<dbReference type="AlphaFoldDB" id="A0A2P6TIY5"/>
<feature type="region of interest" description="Disordered" evidence="2">
    <location>
        <begin position="264"/>
        <end position="287"/>
    </location>
</feature>
<comment type="caution">
    <text evidence="4">The sequence shown here is derived from an EMBL/GenBank/DDBJ whole genome shotgun (WGS) entry which is preliminary data.</text>
</comment>
<dbReference type="SUPFAM" id="SSF47954">
    <property type="entry name" value="Cyclin-like"/>
    <property type="match status" value="2"/>
</dbReference>
<dbReference type="PANTHER" id="PTHR10026">
    <property type="entry name" value="CYCLIN"/>
    <property type="match status" value="1"/>
</dbReference>
<dbReference type="Pfam" id="PF00134">
    <property type="entry name" value="Cyclin_N"/>
    <property type="match status" value="1"/>
</dbReference>
<dbReference type="InterPro" id="IPR036915">
    <property type="entry name" value="Cyclin-like_sf"/>
</dbReference>
<dbReference type="FunFam" id="1.10.472.10:FF:000031">
    <property type="entry name" value="cyclin-L1-1-like isoform X1"/>
    <property type="match status" value="1"/>
</dbReference>
<organism evidence="4 5">
    <name type="scientific">Chlorella sorokiniana</name>
    <name type="common">Freshwater green alga</name>
    <dbReference type="NCBI Taxonomy" id="3076"/>
    <lineage>
        <taxon>Eukaryota</taxon>
        <taxon>Viridiplantae</taxon>
        <taxon>Chlorophyta</taxon>
        <taxon>core chlorophytes</taxon>
        <taxon>Trebouxiophyceae</taxon>
        <taxon>Chlorellales</taxon>
        <taxon>Chlorellaceae</taxon>
        <taxon>Chlorella clade</taxon>
        <taxon>Chlorella</taxon>
    </lineage>
</organism>
<protein>
    <submittedName>
        <fullName evidence="4">Cyclin-L1-1 isoform B</fullName>
    </submittedName>
</protein>
<dbReference type="InterPro" id="IPR006671">
    <property type="entry name" value="Cyclin_N"/>
</dbReference>
<dbReference type="EMBL" id="LHPG02000014">
    <property type="protein sequence ID" value="PRW39203.1"/>
    <property type="molecule type" value="Genomic_DNA"/>
</dbReference>
<sequence>MTLLGALDNFYLTKGEQEQSPSRRDGITAAAERELRHYCADVVAEAAVLLRLPQVVAATAQVLVQRFYCKRSLKKFDPKVVAMAAFWLAAKLEEVIEIDNPNRLTLRDVIRVVDRVTRRREGKSLTVMDPYSQRYDVLKQEAVQTERHMLRAFGFVVHVEHPHRFILNYCQMVLFDTAKHAVSKEHQRAVQQEAWNMANDSLRTSLCVTYRAEAVACGIIFTAARKLKIPLPENPPWWHLFEVEDEQVYDVCATLCELYSRPRPQPGAGAPPPAAAASSQGAPAGGTPQALELLAARPAATTTGAAKTEATIATAVVAEDALRSLWQLLQHDVAAVRGHLPVASHIGRPMPHLQPGLS</sequence>
<feature type="compositionally biased region" description="Low complexity" evidence="2">
    <location>
        <begin position="275"/>
        <end position="287"/>
    </location>
</feature>